<feature type="compositionally biased region" description="Low complexity" evidence="1">
    <location>
        <begin position="182"/>
        <end position="198"/>
    </location>
</feature>
<protein>
    <submittedName>
        <fullName evidence="2">Uncharacterized protein</fullName>
    </submittedName>
</protein>
<feature type="region of interest" description="Disordered" evidence="1">
    <location>
        <begin position="28"/>
        <end position="75"/>
    </location>
</feature>
<feature type="compositionally biased region" description="Low complexity" evidence="1">
    <location>
        <begin position="114"/>
        <end position="126"/>
    </location>
</feature>
<reference evidence="3" key="1">
    <citation type="journal article" date="2019" name="Int. J. Syst. Evol. Microbiol.">
        <title>The Global Catalogue of Microorganisms (GCM) 10K type strain sequencing project: providing services to taxonomists for standard genome sequencing and annotation.</title>
        <authorList>
            <consortium name="The Broad Institute Genomics Platform"/>
            <consortium name="The Broad Institute Genome Sequencing Center for Infectious Disease"/>
            <person name="Wu L."/>
            <person name="Ma J."/>
        </authorList>
    </citation>
    <scope>NUCLEOTIDE SEQUENCE [LARGE SCALE GENOMIC DNA]</scope>
    <source>
        <strain evidence="3">JCM 17939</strain>
    </source>
</reference>
<accession>A0ABP8U3U6</accession>
<evidence type="ECO:0000256" key="1">
    <source>
        <dbReference type="SAM" id="MobiDB-lite"/>
    </source>
</evidence>
<gene>
    <name evidence="2" type="ORF">GCM10023196_016960</name>
</gene>
<proteinExistence type="predicted"/>
<evidence type="ECO:0000313" key="3">
    <source>
        <dbReference type="Proteomes" id="UP001501442"/>
    </source>
</evidence>
<feature type="region of interest" description="Disordered" evidence="1">
    <location>
        <begin position="105"/>
        <end position="198"/>
    </location>
</feature>
<organism evidence="2 3">
    <name type="scientific">Actinoallomurus vinaceus</name>
    <dbReference type="NCBI Taxonomy" id="1080074"/>
    <lineage>
        <taxon>Bacteria</taxon>
        <taxon>Bacillati</taxon>
        <taxon>Actinomycetota</taxon>
        <taxon>Actinomycetes</taxon>
        <taxon>Streptosporangiales</taxon>
        <taxon>Thermomonosporaceae</taxon>
        <taxon>Actinoallomurus</taxon>
    </lineage>
</organism>
<evidence type="ECO:0000313" key="2">
    <source>
        <dbReference type="EMBL" id="GAA4622905.1"/>
    </source>
</evidence>
<feature type="compositionally biased region" description="Polar residues" evidence="1">
    <location>
        <begin position="58"/>
        <end position="69"/>
    </location>
</feature>
<name>A0ABP8U3U6_9ACTN</name>
<sequence>MMWCSACRAIAGRSTPGGTSIINCATTDAKSSGSSWGRERRSASTNSEFRAHQPRMSGGSSASISNRTAGGTAASPLAACTGTVCRASEDARFRNLPLSRFQPCECEDAEDSEPAASARGAPAGEAGVRAGARLAPSSEGASVISTSPGGASAISTSPPVAGRTAVTGSGAESRAELRSVDGARPAAGRAVAGRRTSA</sequence>
<dbReference type="EMBL" id="BAABHK010000002">
    <property type="protein sequence ID" value="GAA4622905.1"/>
    <property type="molecule type" value="Genomic_DNA"/>
</dbReference>
<comment type="caution">
    <text evidence="2">The sequence shown here is derived from an EMBL/GenBank/DDBJ whole genome shotgun (WGS) entry which is preliminary data.</text>
</comment>
<keyword evidence="3" id="KW-1185">Reference proteome</keyword>
<dbReference type="Proteomes" id="UP001501442">
    <property type="component" value="Unassembled WGS sequence"/>
</dbReference>
<feature type="compositionally biased region" description="Polar residues" evidence="1">
    <location>
        <begin position="139"/>
        <end position="158"/>
    </location>
</feature>